<dbReference type="AlphaFoldDB" id="A0A9N8EHL0"/>
<accession>A0A9N8EHL0</accession>
<evidence type="ECO:0000313" key="3">
    <source>
        <dbReference type="EMBL" id="CAB9519314.1"/>
    </source>
</evidence>
<dbReference type="Proteomes" id="UP001153069">
    <property type="component" value="Unassembled WGS sequence"/>
</dbReference>
<gene>
    <name evidence="3" type="ORF">SEMRO_1008_G230510.1</name>
</gene>
<protein>
    <recommendedName>
        <fullName evidence="5">PLAC8 motif-containing protein</fullName>
    </recommendedName>
</protein>
<name>A0A9N8EHL0_9STRA</name>
<dbReference type="Pfam" id="PF04749">
    <property type="entry name" value="PLAC8"/>
    <property type="match status" value="1"/>
</dbReference>
<dbReference type="InterPro" id="IPR006461">
    <property type="entry name" value="PLAC_motif_containing"/>
</dbReference>
<evidence type="ECO:0000313" key="4">
    <source>
        <dbReference type="Proteomes" id="UP001153069"/>
    </source>
</evidence>
<keyword evidence="2" id="KW-0472">Membrane</keyword>
<feature type="transmembrane region" description="Helical" evidence="2">
    <location>
        <begin position="106"/>
        <end position="139"/>
    </location>
</feature>
<keyword evidence="2" id="KW-0812">Transmembrane</keyword>
<dbReference type="EMBL" id="CAICTM010001006">
    <property type="protein sequence ID" value="CAB9519314.1"/>
    <property type="molecule type" value="Genomic_DNA"/>
</dbReference>
<keyword evidence="2" id="KW-1133">Transmembrane helix</keyword>
<sequence>MTVTLDSDKKDEEVEMPVKSDKDSFSAMEAVGMDRALDNSESYRNNDLGPQGRWRNGLCDCYQVILCTPMCIMATCCSTIELSQVMTRLGLDWCGNPDPAKAAGTFATIVLIMLCFWASSVMLFGLVTVPCMIVYSVTIYTRTRYEMRRHFQINSQYCHWCHGAAEDCAITFCCQCCATIQMARHTHYEHRYHYKFDTITGLPEDAPKLVEFDEP</sequence>
<evidence type="ECO:0000256" key="2">
    <source>
        <dbReference type="SAM" id="Phobius"/>
    </source>
</evidence>
<feature type="region of interest" description="Disordered" evidence="1">
    <location>
        <begin position="1"/>
        <end position="23"/>
    </location>
</feature>
<organism evidence="3 4">
    <name type="scientific">Seminavis robusta</name>
    <dbReference type="NCBI Taxonomy" id="568900"/>
    <lineage>
        <taxon>Eukaryota</taxon>
        <taxon>Sar</taxon>
        <taxon>Stramenopiles</taxon>
        <taxon>Ochrophyta</taxon>
        <taxon>Bacillariophyta</taxon>
        <taxon>Bacillariophyceae</taxon>
        <taxon>Bacillariophycidae</taxon>
        <taxon>Naviculales</taxon>
        <taxon>Naviculaceae</taxon>
        <taxon>Seminavis</taxon>
    </lineage>
</organism>
<dbReference type="PANTHER" id="PTHR15907">
    <property type="entry name" value="DUF614 FAMILY PROTEIN-RELATED"/>
    <property type="match status" value="1"/>
</dbReference>
<proteinExistence type="predicted"/>
<evidence type="ECO:0000256" key="1">
    <source>
        <dbReference type="SAM" id="MobiDB-lite"/>
    </source>
</evidence>
<comment type="caution">
    <text evidence="3">The sequence shown here is derived from an EMBL/GenBank/DDBJ whole genome shotgun (WGS) entry which is preliminary data.</text>
</comment>
<evidence type="ECO:0008006" key="5">
    <source>
        <dbReference type="Google" id="ProtNLM"/>
    </source>
</evidence>
<dbReference type="NCBIfam" id="TIGR01571">
    <property type="entry name" value="A_thal_Cys_rich"/>
    <property type="match status" value="1"/>
</dbReference>
<dbReference type="OrthoDB" id="40561at2759"/>
<reference evidence="3" key="1">
    <citation type="submission" date="2020-06" db="EMBL/GenBank/DDBJ databases">
        <authorList>
            <consortium name="Plant Systems Biology data submission"/>
        </authorList>
    </citation>
    <scope>NUCLEOTIDE SEQUENCE</scope>
    <source>
        <strain evidence="3">D6</strain>
    </source>
</reference>
<keyword evidence="4" id="KW-1185">Reference proteome</keyword>